<evidence type="ECO:0008006" key="6">
    <source>
        <dbReference type="Google" id="ProtNLM"/>
    </source>
</evidence>
<accession>A0A1Y6HN94</accession>
<organism evidence="3 5">
    <name type="scientific">Xanthomonas fragariae</name>
    <dbReference type="NCBI Taxonomy" id="48664"/>
    <lineage>
        <taxon>Bacteria</taxon>
        <taxon>Pseudomonadati</taxon>
        <taxon>Pseudomonadota</taxon>
        <taxon>Gammaproteobacteria</taxon>
        <taxon>Lysobacterales</taxon>
        <taxon>Lysobacteraceae</taxon>
        <taxon>Xanthomonas</taxon>
    </lineage>
</organism>
<keyword evidence="1" id="KW-1133">Transmembrane helix</keyword>
<evidence type="ECO:0000313" key="5">
    <source>
        <dbReference type="Proteomes" id="UP000195953"/>
    </source>
</evidence>
<reference evidence="2 4" key="1">
    <citation type="submission" date="2017-05" db="EMBL/GenBank/DDBJ databases">
        <authorList>
            <person name="Blom J."/>
        </authorList>
    </citation>
    <scope>NUCLEOTIDE SEQUENCE [LARGE SCALE GENOMIC DNA]</scope>
    <source>
        <strain evidence="2">PD885</strain>
    </source>
</reference>
<reference evidence="3 5" key="2">
    <citation type="submission" date="2017-05" db="EMBL/GenBank/DDBJ databases">
        <authorList>
            <person name="Song R."/>
            <person name="Chenine A.L."/>
            <person name="Ruprecht R.M."/>
        </authorList>
    </citation>
    <scope>NUCLEOTIDE SEQUENCE [LARGE SCALE GENOMIC DNA]</scope>
    <source>
        <strain evidence="3">PD5205</strain>
    </source>
</reference>
<evidence type="ECO:0000313" key="3">
    <source>
        <dbReference type="EMBL" id="SMR05005.1"/>
    </source>
</evidence>
<dbReference type="AlphaFoldDB" id="A0A1Y6HN94"/>
<sequence length="126" mass="13504">MNLPLHFGLLGSLEAGSIALILGVLVFAAVEHIGRRLHFTYGHTLGVLTVAFGAGYDIWNLLYTSIVRLESPLYARVALIKIQDPNALGSRMVLEVVGAIAGVVVGWKPFSSGRWDDAASRSEISA</sequence>
<keyword evidence="1" id="KW-0472">Membrane</keyword>
<dbReference type="KEGG" id="xfr:BER92_18155"/>
<proteinExistence type="predicted"/>
<dbReference type="GeneID" id="61892739"/>
<dbReference type="RefSeq" id="WP_002808321.1">
    <property type="nucleotide sequence ID" value="NZ_CP016830.1"/>
</dbReference>
<dbReference type="EMBL" id="LT853885">
    <property type="protein sequence ID" value="SMR05005.1"/>
    <property type="molecule type" value="Genomic_DNA"/>
</dbReference>
<dbReference type="Proteomes" id="UP000195953">
    <property type="component" value="Chromosome 1"/>
</dbReference>
<dbReference type="STRING" id="48664.BER92_18155"/>
<keyword evidence="4" id="KW-1185">Reference proteome</keyword>
<evidence type="ECO:0000313" key="2">
    <source>
        <dbReference type="EMBL" id="SMQ97533.1"/>
    </source>
</evidence>
<feature type="transmembrane region" description="Helical" evidence="1">
    <location>
        <begin position="6"/>
        <end position="30"/>
    </location>
</feature>
<dbReference type="eggNOG" id="ENOG502ZDEM">
    <property type="taxonomic scope" value="Bacteria"/>
</dbReference>
<dbReference type="Proteomes" id="UP000195877">
    <property type="component" value="Chromosome 1"/>
</dbReference>
<keyword evidence="1" id="KW-0812">Transmembrane</keyword>
<evidence type="ECO:0000313" key="4">
    <source>
        <dbReference type="Proteomes" id="UP000195877"/>
    </source>
</evidence>
<dbReference type="EMBL" id="LT853882">
    <property type="protein sequence ID" value="SMQ97533.1"/>
    <property type="molecule type" value="Genomic_DNA"/>
</dbReference>
<evidence type="ECO:0000256" key="1">
    <source>
        <dbReference type="SAM" id="Phobius"/>
    </source>
</evidence>
<dbReference type="OrthoDB" id="5953088at2"/>
<name>A0A1Y6HN94_9XANT</name>
<gene>
    <name evidence="3" type="ORF">PD5205_03733</name>
    <name evidence="2" type="ORF">PD885_00261</name>
</gene>
<protein>
    <recommendedName>
        <fullName evidence="6">Transmembrane protein</fullName>
    </recommendedName>
</protein>